<dbReference type="PANTHER" id="PTHR11908:SF132">
    <property type="entry name" value="ALDEHYDE OXIDASE 1-RELATED"/>
    <property type="match status" value="1"/>
</dbReference>
<feature type="non-terminal residue" evidence="3">
    <location>
        <position position="84"/>
    </location>
</feature>
<evidence type="ECO:0000313" key="3">
    <source>
        <dbReference type="EMBL" id="ETJ27951.1"/>
    </source>
</evidence>
<evidence type="ECO:0000259" key="2">
    <source>
        <dbReference type="Pfam" id="PF02738"/>
    </source>
</evidence>
<gene>
    <name evidence="3" type="ORF">Q604_UNBC16821G0001</name>
</gene>
<sequence>YVAEGTYFDQATRQTTMEPFQSFGYIDALGRVVIVSSTQIVFHVRRHIARALGIPATKVRVIKPRIGGGFGSKQTACTEIMTAF</sequence>
<dbReference type="Pfam" id="PF02738">
    <property type="entry name" value="MoCoBD_1"/>
    <property type="match status" value="1"/>
</dbReference>
<dbReference type="AlphaFoldDB" id="W1XCU8"/>
<feature type="non-terminal residue" evidence="3">
    <location>
        <position position="1"/>
    </location>
</feature>
<name>W1XCU8_9ZZZZ</name>
<dbReference type="Gene3D" id="3.30.365.10">
    <property type="entry name" value="Aldehyde oxidase/xanthine dehydrogenase, molybdopterin binding domain"/>
    <property type="match status" value="2"/>
</dbReference>
<reference evidence="3" key="1">
    <citation type="submission" date="2013-12" db="EMBL/GenBank/DDBJ databases">
        <title>A Varibaculum cambriense genome reconstructed from a premature infant gut community with otherwise low bacterial novelty that shifts toward anaerobic metabolism during the third week of life.</title>
        <authorList>
            <person name="Brown C.T."/>
            <person name="Sharon I."/>
            <person name="Thomas B.C."/>
            <person name="Castelle C.J."/>
            <person name="Morowitz M.J."/>
            <person name="Banfield J.F."/>
        </authorList>
    </citation>
    <scope>NUCLEOTIDE SEQUENCE</scope>
</reference>
<organism evidence="3">
    <name type="scientific">human gut metagenome</name>
    <dbReference type="NCBI Taxonomy" id="408170"/>
    <lineage>
        <taxon>unclassified sequences</taxon>
        <taxon>metagenomes</taxon>
        <taxon>organismal metagenomes</taxon>
    </lineage>
</organism>
<evidence type="ECO:0000256" key="1">
    <source>
        <dbReference type="ARBA" id="ARBA00022505"/>
    </source>
</evidence>
<dbReference type="PANTHER" id="PTHR11908">
    <property type="entry name" value="XANTHINE DEHYDROGENASE"/>
    <property type="match status" value="1"/>
</dbReference>
<dbReference type="InterPro" id="IPR008274">
    <property type="entry name" value="AldOxase/xan_DH_MoCoBD1"/>
</dbReference>
<dbReference type="GO" id="GO:0016491">
    <property type="term" value="F:oxidoreductase activity"/>
    <property type="evidence" value="ECO:0007669"/>
    <property type="project" value="InterPro"/>
</dbReference>
<proteinExistence type="predicted"/>
<comment type="caution">
    <text evidence="3">The sequence shown here is derived from an EMBL/GenBank/DDBJ whole genome shotgun (WGS) entry which is preliminary data.</text>
</comment>
<dbReference type="InterPro" id="IPR016208">
    <property type="entry name" value="Ald_Oxase/xanthine_DH-like"/>
</dbReference>
<dbReference type="EMBL" id="AZMM01016821">
    <property type="protein sequence ID" value="ETJ27951.1"/>
    <property type="molecule type" value="Genomic_DNA"/>
</dbReference>
<protein>
    <submittedName>
        <fullName evidence="3">Aldehyde oxidase and xanthine dehydrogenase molybdopterin binding protein</fullName>
    </submittedName>
</protein>
<dbReference type="SUPFAM" id="SSF56003">
    <property type="entry name" value="Molybdenum cofactor-binding domain"/>
    <property type="match status" value="1"/>
</dbReference>
<accession>W1XCU8</accession>
<dbReference type="GO" id="GO:0005506">
    <property type="term" value="F:iron ion binding"/>
    <property type="evidence" value="ECO:0007669"/>
    <property type="project" value="InterPro"/>
</dbReference>
<keyword evidence="1" id="KW-0500">Molybdenum</keyword>
<dbReference type="InterPro" id="IPR037165">
    <property type="entry name" value="AldOxase/xan_DH_Mopterin-bd_sf"/>
</dbReference>
<feature type="domain" description="Aldehyde oxidase/xanthine dehydrogenase first molybdopterin binding" evidence="2">
    <location>
        <begin position="2"/>
        <end position="83"/>
    </location>
</feature>